<dbReference type="InterPro" id="IPR050613">
    <property type="entry name" value="Sec_Metabolite_Reg"/>
</dbReference>
<dbReference type="PROSITE" id="PS50048">
    <property type="entry name" value="ZN2_CY6_FUNGAL_2"/>
    <property type="match status" value="1"/>
</dbReference>
<feature type="compositionally biased region" description="Polar residues" evidence="4">
    <location>
        <begin position="488"/>
        <end position="500"/>
    </location>
</feature>
<organism evidence="6 7">
    <name type="scientific">Zasmidium cellare ATCC 36951</name>
    <dbReference type="NCBI Taxonomy" id="1080233"/>
    <lineage>
        <taxon>Eukaryota</taxon>
        <taxon>Fungi</taxon>
        <taxon>Dikarya</taxon>
        <taxon>Ascomycota</taxon>
        <taxon>Pezizomycotina</taxon>
        <taxon>Dothideomycetes</taxon>
        <taxon>Dothideomycetidae</taxon>
        <taxon>Mycosphaerellales</taxon>
        <taxon>Mycosphaerellaceae</taxon>
        <taxon>Zasmidium</taxon>
    </lineage>
</organism>
<dbReference type="GeneID" id="54564164"/>
<dbReference type="CDD" id="cd12148">
    <property type="entry name" value="fungal_TF_MHR"/>
    <property type="match status" value="1"/>
</dbReference>
<dbReference type="PANTHER" id="PTHR31001:SF76">
    <property type="entry name" value="ZN(2)-C6 FUNGAL-TYPE DOMAIN-CONTAINING PROTEIN"/>
    <property type="match status" value="1"/>
</dbReference>
<dbReference type="InterPro" id="IPR007219">
    <property type="entry name" value="XnlR_reg_dom"/>
</dbReference>
<reference evidence="6" key="1">
    <citation type="journal article" date="2020" name="Stud. Mycol.">
        <title>101 Dothideomycetes genomes: a test case for predicting lifestyles and emergence of pathogens.</title>
        <authorList>
            <person name="Haridas S."/>
            <person name="Albert R."/>
            <person name="Binder M."/>
            <person name="Bloem J."/>
            <person name="Labutti K."/>
            <person name="Salamov A."/>
            <person name="Andreopoulos B."/>
            <person name="Baker S."/>
            <person name="Barry K."/>
            <person name="Bills G."/>
            <person name="Bluhm B."/>
            <person name="Cannon C."/>
            <person name="Castanera R."/>
            <person name="Culley D."/>
            <person name="Daum C."/>
            <person name="Ezra D."/>
            <person name="Gonzalez J."/>
            <person name="Henrissat B."/>
            <person name="Kuo A."/>
            <person name="Liang C."/>
            <person name="Lipzen A."/>
            <person name="Lutzoni F."/>
            <person name="Magnuson J."/>
            <person name="Mondo S."/>
            <person name="Nolan M."/>
            <person name="Ohm R."/>
            <person name="Pangilinan J."/>
            <person name="Park H.-J."/>
            <person name="Ramirez L."/>
            <person name="Alfaro M."/>
            <person name="Sun H."/>
            <person name="Tritt A."/>
            <person name="Yoshinaga Y."/>
            <person name="Zwiers L.-H."/>
            <person name="Turgeon B."/>
            <person name="Goodwin S."/>
            <person name="Spatafora J."/>
            <person name="Crous P."/>
            <person name="Grigoriev I."/>
        </authorList>
    </citation>
    <scope>NUCLEOTIDE SEQUENCE</scope>
    <source>
        <strain evidence="6">ATCC 36951</strain>
    </source>
</reference>
<dbReference type="OrthoDB" id="1747771at2759"/>
<dbReference type="RefSeq" id="XP_033659305.1">
    <property type="nucleotide sequence ID" value="XM_033810892.1"/>
</dbReference>
<keyword evidence="2" id="KW-0479">Metal-binding</keyword>
<protein>
    <recommendedName>
        <fullName evidence="5">Zn(2)-C6 fungal-type domain-containing protein</fullName>
    </recommendedName>
</protein>
<dbReference type="Pfam" id="PF04082">
    <property type="entry name" value="Fungal_trans"/>
    <property type="match status" value="1"/>
</dbReference>
<comment type="subcellular location">
    <subcellularLocation>
        <location evidence="1">Nucleus</location>
    </subcellularLocation>
</comment>
<dbReference type="GO" id="GO:0005634">
    <property type="term" value="C:nucleus"/>
    <property type="evidence" value="ECO:0007669"/>
    <property type="project" value="UniProtKB-SubCell"/>
</dbReference>
<dbReference type="InterPro" id="IPR001138">
    <property type="entry name" value="Zn2Cys6_DnaBD"/>
</dbReference>
<dbReference type="SMART" id="SM00066">
    <property type="entry name" value="GAL4"/>
    <property type="match status" value="1"/>
</dbReference>
<dbReference type="PROSITE" id="PS00463">
    <property type="entry name" value="ZN2_CY6_FUNGAL_1"/>
    <property type="match status" value="1"/>
</dbReference>
<dbReference type="Proteomes" id="UP000799537">
    <property type="component" value="Unassembled WGS sequence"/>
</dbReference>
<evidence type="ECO:0000313" key="6">
    <source>
        <dbReference type="EMBL" id="KAF2158416.1"/>
    </source>
</evidence>
<evidence type="ECO:0000256" key="3">
    <source>
        <dbReference type="ARBA" id="ARBA00023242"/>
    </source>
</evidence>
<feature type="region of interest" description="Disordered" evidence="4">
    <location>
        <begin position="479"/>
        <end position="500"/>
    </location>
</feature>
<dbReference type="Pfam" id="PF00172">
    <property type="entry name" value="Zn_clus"/>
    <property type="match status" value="1"/>
</dbReference>
<sequence>MESRLRTTQRPPRSCTRCARSKIKCDKALPCLQCRSRGLASGCRAETVRSHGRVVTGDVADSIQPSYEDLVKENEKLRLEISRLSNQQPRAGTSRIRLIGKNEELLYQRLRQSPRRERLWNISQVQFPSEQSVDSLLRHGANWTSWLHGAVDQEQFESEVRESYTASSKRRFELFSDPEELAWLGMFFAYATASLLLMTDAEAERCILPHANVVATQQNWYDSALFFLHESQFLRNLHIRNVQTIVILGTCFINFGDFNLYYHLWGCALRMGQALGLQNPNQRPDMSNIGVRLWWSLVMNDWLQIPLQADHSGIDRIAAGVSFPDCNNPSPSVDSPGQYLLILSKLATTLRRLHESIFSIQDDFTLLAAATTTVDHEIALIVSQLPAYLQPESNPADANEAHKWQRENLCIVLLYYRLVINRPSCNEQNNPSASYTNAKAVCLSAAHGIVSSIREFDTGDPITHRRLIWRAYLSTAERKPVRADQKAGHSSSPSTAQQPP</sequence>
<evidence type="ECO:0000313" key="7">
    <source>
        <dbReference type="Proteomes" id="UP000799537"/>
    </source>
</evidence>
<evidence type="ECO:0000259" key="5">
    <source>
        <dbReference type="PROSITE" id="PS50048"/>
    </source>
</evidence>
<keyword evidence="7" id="KW-1185">Reference proteome</keyword>
<proteinExistence type="predicted"/>
<gene>
    <name evidence="6" type="ORF">M409DRAFT_38257</name>
</gene>
<keyword evidence="3" id="KW-0539">Nucleus</keyword>
<evidence type="ECO:0000256" key="1">
    <source>
        <dbReference type="ARBA" id="ARBA00004123"/>
    </source>
</evidence>
<dbReference type="GO" id="GO:0008270">
    <property type="term" value="F:zinc ion binding"/>
    <property type="evidence" value="ECO:0007669"/>
    <property type="project" value="InterPro"/>
</dbReference>
<accession>A0A6A6BYD3</accession>
<evidence type="ECO:0000256" key="4">
    <source>
        <dbReference type="SAM" id="MobiDB-lite"/>
    </source>
</evidence>
<dbReference type="CDD" id="cd00067">
    <property type="entry name" value="GAL4"/>
    <property type="match status" value="1"/>
</dbReference>
<dbReference type="SUPFAM" id="SSF57701">
    <property type="entry name" value="Zn2/Cys6 DNA-binding domain"/>
    <property type="match status" value="1"/>
</dbReference>
<dbReference type="PANTHER" id="PTHR31001">
    <property type="entry name" value="UNCHARACTERIZED TRANSCRIPTIONAL REGULATORY PROTEIN"/>
    <property type="match status" value="1"/>
</dbReference>
<name>A0A6A6BYD3_ZASCE</name>
<feature type="domain" description="Zn(2)-C6 fungal-type" evidence="5">
    <location>
        <begin position="14"/>
        <end position="45"/>
    </location>
</feature>
<dbReference type="InterPro" id="IPR036864">
    <property type="entry name" value="Zn2-C6_fun-type_DNA-bd_sf"/>
</dbReference>
<dbReference type="EMBL" id="ML993670">
    <property type="protein sequence ID" value="KAF2158416.1"/>
    <property type="molecule type" value="Genomic_DNA"/>
</dbReference>
<evidence type="ECO:0000256" key="2">
    <source>
        <dbReference type="ARBA" id="ARBA00022723"/>
    </source>
</evidence>
<dbReference type="Gene3D" id="4.10.240.10">
    <property type="entry name" value="Zn(2)-C6 fungal-type DNA-binding domain"/>
    <property type="match status" value="1"/>
</dbReference>
<dbReference type="AlphaFoldDB" id="A0A6A6BYD3"/>
<dbReference type="GO" id="GO:0000981">
    <property type="term" value="F:DNA-binding transcription factor activity, RNA polymerase II-specific"/>
    <property type="evidence" value="ECO:0007669"/>
    <property type="project" value="InterPro"/>
</dbReference>